<dbReference type="Proteomes" id="UP000197007">
    <property type="component" value="Chromosome"/>
</dbReference>
<accession>A0A1Z4BNA0</accession>
<evidence type="ECO:0000313" key="1">
    <source>
        <dbReference type="EMBL" id="ASF42713.1"/>
    </source>
</evidence>
<reference evidence="2" key="1">
    <citation type="submission" date="2017-06" db="EMBL/GenBank/DDBJ databases">
        <title>Complete genome sequence of Capnocytophaga sp. KCOM 1579 (=ChDC OS43) isolated from a human refractory periapical abscess lesion.</title>
        <authorList>
            <person name="Kook J.-K."/>
            <person name="Park S.-N."/>
            <person name="Lim Y.K."/>
            <person name="Roh H."/>
        </authorList>
    </citation>
    <scope>NUCLEOTIDE SEQUENCE [LARGE SCALE GENOMIC DNA]</scope>
    <source>
        <strain evidence="2">ChDC OS43</strain>
    </source>
</reference>
<organism evidence="1 2">
    <name type="scientific">Capnocytophaga endodontalis</name>
    <dbReference type="NCBI Taxonomy" id="2708117"/>
    <lineage>
        <taxon>Bacteria</taxon>
        <taxon>Pseudomonadati</taxon>
        <taxon>Bacteroidota</taxon>
        <taxon>Flavobacteriia</taxon>
        <taxon>Flavobacteriales</taxon>
        <taxon>Flavobacteriaceae</taxon>
        <taxon>Capnocytophaga</taxon>
    </lineage>
</organism>
<sequence>MNKIIDRTLFFRWGESSTCLEISGDVFFFDTEGNLRGINLLLQHNVGSVILPVLPSFLLEEKPTTLTTLSREDFSFEVDDYTHTRAYLCDNNLVFSYTNCNKILDLVTLKVTENLYFILNEEKILQYIVVTDVSSIPFAGMPYYSAPLYLKEKEVRELYFLTYTLASDDVVQYVSILEKIQKNDYYDGQLERVANDLVNDLDEWLTIIAE</sequence>
<dbReference type="AlphaFoldDB" id="A0A1Z4BNA0"/>
<protein>
    <submittedName>
        <fullName evidence="1">Uncharacterized protein</fullName>
    </submittedName>
</protein>
<dbReference type="EMBL" id="CP022022">
    <property type="protein sequence ID" value="ASF42713.1"/>
    <property type="molecule type" value="Genomic_DNA"/>
</dbReference>
<dbReference type="RefSeq" id="WP_088593825.1">
    <property type="nucleotide sequence ID" value="NZ_CP022022.1"/>
</dbReference>
<name>A0A1Z4BNA0_9FLAO</name>
<dbReference type="KEGG" id="capn:CBG49_06290"/>
<keyword evidence="2" id="KW-1185">Reference proteome</keyword>
<evidence type="ECO:0000313" key="2">
    <source>
        <dbReference type="Proteomes" id="UP000197007"/>
    </source>
</evidence>
<proteinExistence type="predicted"/>
<gene>
    <name evidence="1" type="ORF">CBG49_06290</name>
</gene>